<dbReference type="GO" id="GO:0015986">
    <property type="term" value="P:proton motive force-driven ATP synthesis"/>
    <property type="evidence" value="ECO:0007669"/>
    <property type="project" value="InterPro"/>
</dbReference>
<dbReference type="PANTHER" id="PTHR12427">
    <property type="entry name" value="ATP SYNTHASE E CHAIN, MITOCHONDRIAL"/>
    <property type="match status" value="1"/>
</dbReference>
<evidence type="ECO:0000313" key="17">
    <source>
        <dbReference type="Proteomes" id="UP001219518"/>
    </source>
</evidence>
<sequence>MEAVGGFKPPVNVSPLIRFSRWTLLIAGIAYGATRYNRLAAKEKILREEARIENERMAPILKAEKERLVRAEIAALEKEVGSKL</sequence>
<dbReference type="GO" id="GO:0045259">
    <property type="term" value="C:proton-transporting ATP synthase complex"/>
    <property type="evidence" value="ECO:0007669"/>
    <property type="project" value="UniProtKB-UniRule"/>
</dbReference>
<evidence type="ECO:0000256" key="11">
    <source>
        <dbReference type="ARBA" id="ARBA00023310"/>
    </source>
</evidence>
<evidence type="ECO:0000256" key="2">
    <source>
        <dbReference type="ARBA" id="ARBA00007333"/>
    </source>
</evidence>
<proteinExistence type="inferred from homology"/>
<evidence type="ECO:0000256" key="1">
    <source>
        <dbReference type="ARBA" id="ARBA00004273"/>
    </source>
</evidence>
<keyword evidence="9 15" id="KW-0496">Mitochondrion</keyword>
<keyword evidence="17" id="KW-1185">Reference proteome</keyword>
<evidence type="ECO:0000256" key="10">
    <source>
        <dbReference type="ARBA" id="ARBA00023136"/>
    </source>
</evidence>
<dbReference type="AlphaFoldDB" id="A0AAE1H7E2"/>
<dbReference type="PANTHER" id="PTHR12427:SF1">
    <property type="entry name" value="ATP SYNTHASE SUBUNIT E, MITOCHONDRIAL"/>
    <property type="match status" value="1"/>
</dbReference>
<evidence type="ECO:0000256" key="7">
    <source>
        <dbReference type="ARBA" id="ARBA00022990"/>
    </source>
</evidence>
<evidence type="ECO:0000256" key="9">
    <source>
        <dbReference type="ARBA" id="ARBA00023128"/>
    </source>
</evidence>
<evidence type="ECO:0000313" key="16">
    <source>
        <dbReference type="EMBL" id="KAK3915135.1"/>
    </source>
</evidence>
<keyword evidence="11 15" id="KW-0066">ATP synthesis</keyword>
<dbReference type="EMBL" id="JAHWGI010000406">
    <property type="protein sequence ID" value="KAK3915135.1"/>
    <property type="molecule type" value="Genomic_DNA"/>
</dbReference>
<keyword evidence="5 15" id="KW-0375">Hydrogen ion transport</keyword>
<comment type="similarity">
    <text evidence="2 15">Belongs to the ATPase e subunit family.</text>
</comment>
<protein>
    <recommendedName>
        <fullName evidence="14 15">ATP synthase F(0) complex subunit e, mitochondrial</fullName>
    </recommendedName>
</protein>
<evidence type="ECO:0000256" key="14">
    <source>
        <dbReference type="ARBA" id="ARBA00074682"/>
    </source>
</evidence>
<comment type="subunit">
    <text evidence="15">F-type ATPases have 2 components, CF(1) - the catalytic core - and CF(0) - the membrane proton channel. CF(1) and CF(0) have multiple subunits.</text>
</comment>
<dbReference type="GO" id="GO:0005743">
    <property type="term" value="C:mitochondrial inner membrane"/>
    <property type="evidence" value="ECO:0007669"/>
    <property type="project" value="UniProtKB-SubCell"/>
</dbReference>
<dbReference type="Proteomes" id="UP001219518">
    <property type="component" value="Unassembled WGS sequence"/>
</dbReference>
<dbReference type="Pfam" id="PF05680">
    <property type="entry name" value="ATP-synt_E"/>
    <property type="match status" value="1"/>
</dbReference>
<reference evidence="16" key="2">
    <citation type="journal article" date="2023" name="BMC Genomics">
        <title>Pest status, molecular evolution, and epigenetic factors derived from the genome assembly of Frankliniella fusca, a thysanopteran phytovirus vector.</title>
        <authorList>
            <person name="Catto M.A."/>
            <person name="Labadie P.E."/>
            <person name="Jacobson A.L."/>
            <person name="Kennedy G.G."/>
            <person name="Srinivasan R."/>
            <person name="Hunt B.G."/>
        </authorList>
    </citation>
    <scope>NUCLEOTIDE SEQUENCE</scope>
    <source>
        <strain evidence="16">PL_HMW_Pooled</strain>
    </source>
</reference>
<evidence type="ECO:0000256" key="8">
    <source>
        <dbReference type="ARBA" id="ARBA00023065"/>
    </source>
</evidence>
<name>A0AAE1H7E2_9NEOP</name>
<comment type="caution">
    <text evidence="16">The sequence shown here is derived from an EMBL/GenBank/DDBJ whole genome shotgun (WGS) entry which is preliminary data.</text>
</comment>
<evidence type="ECO:0000256" key="3">
    <source>
        <dbReference type="ARBA" id="ARBA00022448"/>
    </source>
</evidence>
<gene>
    <name evidence="16" type="ORF">KUF71_024412</name>
</gene>
<evidence type="ECO:0000256" key="6">
    <source>
        <dbReference type="ARBA" id="ARBA00022792"/>
    </source>
</evidence>
<comment type="subunit">
    <text evidence="13">Component of the ATP synthase complex composed at least of ATP5F1A/subunit alpha, ATP5F1B/subunit beta, ATP5MC1/subunit c (homooctomer), MT-ATP6/subunit a, MT-ATP8/subunit 8, ATP5ME/subunit e, ATP5MF/subunit f, ATP5MG/subunit g, ATP5MK/subunit k, ATP5MJ/subunit j, ATP5F1C/subunit gamma, ATP5F1D/subunit delta, ATP5F1E/subunit epsilon, ATP5PF/subunit F6, ATP5PB/subunit b, ATP5PD/subunit d, ATP5PO/subunit OSCP. ATP synthase complex consists of a soluble F(1) head domain (subunits alpha(3) and beta(3)) - the catalytic core - and a membrane F(0) domain - the membrane proton channel (subunits c, a, 8, e, f, g, k and j). These two domains are linked by a central stalk (subunits gamma, delta, and epsilon) rotating inside the F1 region and a stationary peripheral stalk (subunits F6, b, d, and OSCP).</text>
</comment>
<accession>A0AAE1H7E2</accession>
<evidence type="ECO:0000256" key="15">
    <source>
        <dbReference type="RuleBase" id="RU367005"/>
    </source>
</evidence>
<keyword evidence="8 15" id="KW-0406">Ion transport</keyword>
<reference evidence="16" key="1">
    <citation type="submission" date="2021-07" db="EMBL/GenBank/DDBJ databases">
        <authorList>
            <person name="Catto M.A."/>
            <person name="Jacobson A."/>
            <person name="Kennedy G."/>
            <person name="Labadie P."/>
            <person name="Hunt B.G."/>
            <person name="Srinivasan R."/>
        </authorList>
    </citation>
    <scope>NUCLEOTIDE SEQUENCE</scope>
    <source>
        <strain evidence="16">PL_HMW_Pooled</strain>
        <tissue evidence="16">Head</tissue>
    </source>
</reference>
<evidence type="ECO:0000256" key="12">
    <source>
        <dbReference type="ARBA" id="ARBA00057306"/>
    </source>
</evidence>
<keyword evidence="4 15" id="KW-0138">CF(0)</keyword>
<evidence type="ECO:0000256" key="13">
    <source>
        <dbReference type="ARBA" id="ARBA00064647"/>
    </source>
</evidence>
<keyword evidence="6 15" id="KW-0999">Mitochondrion inner membrane</keyword>
<keyword evidence="7" id="KW-0007">Acetylation</keyword>
<keyword evidence="3 15" id="KW-0813">Transport</keyword>
<comment type="subcellular location">
    <subcellularLocation>
        <location evidence="1 15">Mitochondrion inner membrane</location>
    </subcellularLocation>
</comment>
<comment type="function">
    <text evidence="12 15">Subunit e, of the mitochondrial membrane ATP synthase complex (F(1)F(0) ATP synthase or Complex V) that produces ATP from ADP in the presence of a proton gradient across the membrane which is generated by electron transport complexes of the respiratory chain. ATP synthase complex consist of a soluble F(1) head domain - the catalytic core - and a membrane F(1) domain - the membrane proton channel. These two domains are linked by a central stalk rotating inside the F(1) region and a stationary peripheral stalk. During catalysis, ATP synthesis in the catalytic domain of F(1) is coupled via a rotary mechanism of the central stalk subunits to proton translocation. In vivo, can only synthesize ATP although its ATP hydrolase activity can be activated artificially in vitro. Part of the complex F(0) domain.</text>
</comment>
<keyword evidence="10" id="KW-0472">Membrane</keyword>
<dbReference type="GO" id="GO:0015078">
    <property type="term" value="F:proton transmembrane transporter activity"/>
    <property type="evidence" value="ECO:0007669"/>
    <property type="project" value="InterPro"/>
</dbReference>
<evidence type="ECO:0000256" key="4">
    <source>
        <dbReference type="ARBA" id="ARBA00022547"/>
    </source>
</evidence>
<dbReference type="InterPro" id="IPR008386">
    <property type="entry name" value="ATP_synth_F0_esu_mt"/>
</dbReference>
<organism evidence="16 17">
    <name type="scientific">Frankliniella fusca</name>
    <dbReference type="NCBI Taxonomy" id="407009"/>
    <lineage>
        <taxon>Eukaryota</taxon>
        <taxon>Metazoa</taxon>
        <taxon>Ecdysozoa</taxon>
        <taxon>Arthropoda</taxon>
        <taxon>Hexapoda</taxon>
        <taxon>Insecta</taxon>
        <taxon>Pterygota</taxon>
        <taxon>Neoptera</taxon>
        <taxon>Paraneoptera</taxon>
        <taxon>Thysanoptera</taxon>
        <taxon>Terebrantia</taxon>
        <taxon>Thripoidea</taxon>
        <taxon>Thripidae</taxon>
        <taxon>Frankliniella</taxon>
    </lineage>
</organism>
<evidence type="ECO:0000256" key="5">
    <source>
        <dbReference type="ARBA" id="ARBA00022781"/>
    </source>
</evidence>